<keyword evidence="3" id="KW-0964">Secreted</keyword>
<comment type="caution">
    <text evidence="8">The sequence shown here is derived from an EMBL/GenBank/DDBJ whole genome shotgun (WGS) entry which is preliminary data.</text>
</comment>
<evidence type="ECO:0000256" key="2">
    <source>
        <dbReference type="ARBA" id="ARBA00022512"/>
    </source>
</evidence>
<keyword evidence="4" id="KW-0732">Signal</keyword>
<dbReference type="Proteomes" id="UP000019246">
    <property type="component" value="Unassembled WGS sequence"/>
</dbReference>
<evidence type="ECO:0000313" key="8">
    <source>
        <dbReference type="EMBL" id="EUJ16718.1"/>
    </source>
</evidence>
<evidence type="ECO:0000256" key="6">
    <source>
        <dbReference type="SAM" id="MobiDB-lite"/>
    </source>
</evidence>
<evidence type="ECO:0000256" key="3">
    <source>
        <dbReference type="ARBA" id="ARBA00022525"/>
    </source>
</evidence>
<dbReference type="EMBL" id="AOCG01000019">
    <property type="protein sequence ID" value="EUJ16718.1"/>
    <property type="molecule type" value="Genomic_DNA"/>
</dbReference>
<dbReference type="AlphaFoldDB" id="W7B9X8"/>
<evidence type="ECO:0000256" key="5">
    <source>
        <dbReference type="ARBA" id="ARBA00023088"/>
    </source>
</evidence>
<feature type="region of interest" description="Disordered" evidence="6">
    <location>
        <begin position="76"/>
        <end position="129"/>
    </location>
</feature>
<dbReference type="InterPro" id="IPR041498">
    <property type="entry name" value="Big_6"/>
</dbReference>
<keyword evidence="2" id="KW-0134">Cell wall</keyword>
<evidence type="ECO:0000256" key="1">
    <source>
        <dbReference type="ARBA" id="ARBA00004168"/>
    </source>
</evidence>
<evidence type="ECO:0000313" key="9">
    <source>
        <dbReference type="Proteomes" id="UP000019246"/>
    </source>
</evidence>
<gene>
    <name evidence="8" type="ORF">MAQA_15181</name>
</gene>
<accession>W7B9X8</accession>
<dbReference type="InterPro" id="IPR019931">
    <property type="entry name" value="LPXTG_anchor"/>
</dbReference>
<comment type="subcellular location">
    <subcellularLocation>
        <location evidence="1">Secreted</location>
        <location evidence="1">Cell wall</location>
        <topology evidence="1">Peptidoglycan-anchor</topology>
    </subcellularLocation>
</comment>
<evidence type="ECO:0000256" key="4">
    <source>
        <dbReference type="ARBA" id="ARBA00022729"/>
    </source>
</evidence>
<protein>
    <submittedName>
        <fullName evidence="8">Cell wall anchor domain-containing protein</fullName>
    </submittedName>
</protein>
<evidence type="ECO:0000259" key="7">
    <source>
        <dbReference type="PROSITE" id="PS50847"/>
    </source>
</evidence>
<feature type="domain" description="Gram-positive cocci surface proteins LPxTG" evidence="7">
    <location>
        <begin position="416"/>
        <end position="446"/>
    </location>
</feature>
<keyword evidence="5" id="KW-0572">Peptidoglycan-anchor</keyword>
<proteinExistence type="predicted"/>
<dbReference type="STRING" id="1265818.MAQA_15181"/>
<organism evidence="8 9">
    <name type="scientific">Listeria aquatica FSL S10-1188</name>
    <dbReference type="NCBI Taxonomy" id="1265818"/>
    <lineage>
        <taxon>Bacteria</taxon>
        <taxon>Bacillati</taxon>
        <taxon>Bacillota</taxon>
        <taxon>Bacilli</taxon>
        <taxon>Bacillales</taxon>
        <taxon>Listeriaceae</taxon>
        <taxon>Listeria</taxon>
    </lineage>
</organism>
<dbReference type="Pfam" id="PF00746">
    <property type="entry name" value="Gram_pos_anchor"/>
    <property type="match status" value="1"/>
</dbReference>
<dbReference type="NCBIfam" id="TIGR01167">
    <property type="entry name" value="LPXTG_anchor"/>
    <property type="match status" value="1"/>
</dbReference>
<dbReference type="PATRIC" id="fig|1265818.5.peg.3065"/>
<reference evidence="8 9" key="1">
    <citation type="journal article" date="2014" name="Int. J. Syst. Evol. Microbiol.">
        <title>Listeria floridensis sp. nov., Listeria aquatica sp. nov., Listeria cornellensis sp. nov., Listeria riparia sp. nov. and Listeria grandensis sp. nov., from agricultural and natural environments.</title>
        <authorList>
            <person name="den Bakker H.C."/>
            <person name="Warchocki S."/>
            <person name="Wright E.M."/>
            <person name="Allred A.F."/>
            <person name="Ahlstrom C."/>
            <person name="Manuel C.S."/>
            <person name="Stasiewicz M.J."/>
            <person name="Burrell A."/>
            <person name="Roof S."/>
            <person name="Strawn L."/>
            <person name="Fortes E.D."/>
            <person name="Nightingale K.K."/>
            <person name="Kephart D."/>
            <person name="Wiedmann M."/>
        </authorList>
    </citation>
    <scope>NUCLEOTIDE SEQUENCE [LARGE SCALE GENOMIC DNA]</scope>
    <source>
        <strain evidence="8 9">FSL S10-1188</strain>
    </source>
</reference>
<sequence>MNFVAILGGSGAVLIRSLSHSKLHEKGRIKMKKTIKVSCGVLALSVGLFLPSSVLAVEAPEVDKFEKVVSESQVQNKDKQQEAVQEKESKQLEKDVPEVKTEQETDKKAEKAPEETVKPKESVKAEDEKAVVKKDAKVTTPLAVAKANLSVEVNSSVTPAYFAEAKSGVALSFKAKPVLSTIGKKSVVIEATDGTTTEEVTVSYTVVDTKAPVLNLVENNPEFGMYEEWFADELVDVSDNSDNYEVFFADGSETLNTSKAGTFSAVIVARDAAGNESRITLTYTVIDEDSFDYEAPQIDPVKSTATDVYGKTKPNAHVQMASEDGVVIGEALADANGNFHIHLATPLKSGSVVFIWSFILETGEISDVGIYTYGHTSLLENTGIKPLQTVKKPVKPAKPAAPVVKTVAKKADPAALPKTGDAETGGLAAAGTLLAVLAGLYLRKRN</sequence>
<dbReference type="Pfam" id="PF17936">
    <property type="entry name" value="Big_6"/>
    <property type="match status" value="1"/>
</dbReference>
<name>W7B9X8_9LIST</name>
<keyword evidence="9" id="KW-1185">Reference proteome</keyword>
<dbReference type="PROSITE" id="PS50847">
    <property type="entry name" value="GRAM_POS_ANCHORING"/>
    <property type="match status" value="1"/>
</dbReference>